<dbReference type="GO" id="GO:0003964">
    <property type="term" value="F:RNA-directed DNA polymerase activity"/>
    <property type="evidence" value="ECO:0007669"/>
    <property type="project" value="UniProtKB-KW"/>
</dbReference>
<feature type="non-terminal residue" evidence="2">
    <location>
        <position position="131"/>
    </location>
</feature>
<keyword evidence="2" id="KW-0695">RNA-directed DNA polymerase</keyword>
<keyword evidence="3" id="KW-1185">Reference proteome</keyword>
<keyword evidence="2" id="KW-0548">Nucleotidyltransferase</keyword>
<dbReference type="AlphaFoldDB" id="A0A087TDN3"/>
<sequence>MGNDKSECKRLNAGVAQGSILGPVLYLFYVSDFPKMTVGGNTFTGCYADDTALAATSFRAEHAITKLQTFIPAIEDWCTKWRIAINAQKSQLLIIRKKTPRTPLTATLSILAQTSRLSAKPLTLELSLTAN</sequence>
<name>A0A087TDN3_STEMI</name>
<protein>
    <submittedName>
        <fullName evidence="2">RNA-directed DNA polymerase from mobile element jockey</fullName>
    </submittedName>
</protein>
<dbReference type="Proteomes" id="UP000054359">
    <property type="component" value="Unassembled WGS sequence"/>
</dbReference>
<evidence type="ECO:0000259" key="1">
    <source>
        <dbReference type="PROSITE" id="PS50878"/>
    </source>
</evidence>
<organism evidence="2 3">
    <name type="scientific">Stegodyphus mimosarum</name>
    <name type="common">African social velvet spider</name>
    <dbReference type="NCBI Taxonomy" id="407821"/>
    <lineage>
        <taxon>Eukaryota</taxon>
        <taxon>Metazoa</taxon>
        <taxon>Ecdysozoa</taxon>
        <taxon>Arthropoda</taxon>
        <taxon>Chelicerata</taxon>
        <taxon>Arachnida</taxon>
        <taxon>Araneae</taxon>
        <taxon>Araneomorphae</taxon>
        <taxon>Entelegynae</taxon>
        <taxon>Eresoidea</taxon>
        <taxon>Eresidae</taxon>
        <taxon>Stegodyphus</taxon>
    </lineage>
</organism>
<dbReference type="InterPro" id="IPR000477">
    <property type="entry name" value="RT_dom"/>
</dbReference>
<evidence type="ECO:0000313" key="3">
    <source>
        <dbReference type="Proteomes" id="UP000054359"/>
    </source>
</evidence>
<dbReference type="Pfam" id="PF00078">
    <property type="entry name" value="RVT_1"/>
    <property type="match status" value="1"/>
</dbReference>
<dbReference type="OrthoDB" id="6515679at2759"/>
<reference evidence="2 3" key="1">
    <citation type="submission" date="2013-11" db="EMBL/GenBank/DDBJ databases">
        <title>Genome sequencing of Stegodyphus mimosarum.</title>
        <authorList>
            <person name="Bechsgaard J."/>
        </authorList>
    </citation>
    <scope>NUCLEOTIDE SEQUENCE [LARGE SCALE GENOMIC DNA]</scope>
</reference>
<dbReference type="EMBL" id="KK114747">
    <property type="protein sequence ID" value="KFM63222.1"/>
    <property type="molecule type" value="Genomic_DNA"/>
</dbReference>
<evidence type="ECO:0000313" key="2">
    <source>
        <dbReference type="EMBL" id="KFM63222.1"/>
    </source>
</evidence>
<feature type="domain" description="Reverse transcriptase" evidence="1">
    <location>
        <begin position="1"/>
        <end position="108"/>
    </location>
</feature>
<dbReference type="PROSITE" id="PS50878">
    <property type="entry name" value="RT_POL"/>
    <property type="match status" value="1"/>
</dbReference>
<proteinExistence type="predicted"/>
<gene>
    <name evidence="2" type="ORF">X975_07928</name>
</gene>
<accession>A0A087TDN3</accession>
<keyword evidence="2" id="KW-0808">Transferase</keyword>